<feature type="region of interest" description="Disordered" evidence="6">
    <location>
        <begin position="13"/>
        <end position="49"/>
    </location>
</feature>
<evidence type="ECO:0000256" key="5">
    <source>
        <dbReference type="ARBA" id="ARBA00022898"/>
    </source>
</evidence>
<reference evidence="8" key="2">
    <citation type="submission" date="2020-11" db="EMBL/GenBank/DDBJ databases">
        <title>Whole genome sequencing of Colletotrichum sp.</title>
        <authorList>
            <person name="Li H."/>
        </authorList>
    </citation>
    <scope>NUCLEOTIDE SEQUENCE</scope>
    <source>
        <strain evidence="8">CkLH20</strain>
    </source>
</reference>
<dbReference type="GeneID" id="62161148"/>
<dbReference type="Gene3D" id="3.40.640.10">
    <property type="entry name" value="Type I PLP-dependent aspartate aminotransferase-like (Major domain)"/>
    <property type="match status" value="1"/>
</dbReference>
<comment type="similarity">
    <text evidence="2">Belongs to the class-I pyridoxal-phosphate-dependent aminotransferase family.</text>
</comment>
<comment type="cofactor">
    <cofactor evidence="1">
        <name>pyridoxal 5'-phosphate</name>
        <dbReference type="ChEBI" id="CHEBI:597326"/>
    </cofactor>
</comment>
<feature type="domain" description="Aminotransferase class I/classII large" evidence="7">
    <location>
        <begin position="119"/>
        <end position="489"/>
    </location>
</feature>
<keyword evidence="4" id="KW-0808">Transferase</keyword>
<name>A0A9P6I6W1_9PEZI</name>
<dbReference type="RefSeq" id="XP_038746550.1">
    <property type="nucleotide sequence ID" value="XM_038888074.1"/>
</dbReference>
<dbReference type="PANTHER" id="PTHR42790:SF21">
    <property type="entry name" value="AROMATIC_AMINOADIPATE AMINOTRANSFERASE 1"/>
    <property type="match status" value="1"/>
</dbReference>
<dbReference type="CDD" id="cd00609">
    <property type="entry name" value="AAT_like"/>
    <property type="match status" value="1"/>
</dbReference>
<proteinExistence type="inferred from homology"/>
<dbReference type="InterPro" id="IPR004839">
    <property type="entry name" value="Aminotransferase_I/II_large"/>
</dbReference>
<organism evidence="8 9">
    <name type="scientific">Colletotrichum karsti</name>
    <dbReference type="NCBI Taxonomy" id="1095194"/>
    <lineage>
        <taxon>Eukaryota</taxon>
        <taxon>Fungi</taxon>
        <taxon>Dikarya</taxon>
        <taxon>Ascomycota</taxon>
        <taxon>Pezizomycotina</taxon>
        <taxon>Sordariomycetes</taxon>
        <taxon>Hypocreomycetidae</taxon>
        <taxon>Glomerellales</taxon>
        <taxon>Glomerellaceae</taxon>
        <taxon>Colletotrichum</taxon>
        <taxon>Colletotrichum boninense species complex</taxon>
    </lineage>
</organism>
<dbReference type="GO" id="GO:0009074">
    <property type="term" value="P:aromatic amino acid family catabolic process"/>
    <property type="evidence" value="ECO:0007669"/>
    <property type="project" value="TreeGrafter"/>
</dbReference>
<dbReference type="InterPro" id="IPR050859">
    <property type="entry name" value="Class-I_PLP-dep_aminotransf"/>
</dbReference>
<dbReference type="PANTHER" id="PTHR42790">
    <property type="entry name" value="AMINOTRANSFERASE"/>
    <property type="match status" value="1"/>
</dbReference>
<dbReference type="GO" id="GO:0030170">
    <property type="term" value="F:pyridoxal phosphate binding"/>
    <property type="evidence" value="ECO:0007669"/>
    <property type="project" value="InterPro"/>
</dbReference>
<dbReference type="AlphaFoldDB" id="A0A9P6I6W1"/>
<sequence length="501" mass="55101">MLLQTLASLEQARALPPTEASNLSSTRFKPHSAEPKPRAQSWGHRLEARQPSKLKAAAATLKSSDMVSLGTGRPNPQYFPWESLVAHGKSRHANGTFGEGTTPTPCSKDDHPFGLSRALNYGDAAGSDQLVRFVSEHVDLIHKPPYADCQTCLTCGTTSALDIVFRMFCKHGDSVLFESQTYPPTIEIAHAQRFTPVGVGMDGEGLVPEDLENILATWDAARGPRPFVLYMIPSGHNPTGAAQSRSRREAIYKVAEQHDLLIIEDDPYFYLQLGDPSDSGSRQDGQLSAEEYLAELPSSYLSLDRSGRVIRLDSTSKILAPGLRVGWLTASAEIVRRFLADTEISSTFPAGPSQVMMYKLLAESWGHRGFFDWLGHLSLQYSRRRDLLVEACRKHLPSDVCKWVLPTFGMFLLMQLDISKHPAAGEKGSLESGFILGTEDRIYTKSAENGTLVTKGSWFAAETDKIRDASLRLTFVAAPEDALDTAVEAFGRAVRDEFGIL</sequence>
<evidence type="ECO:0000259" key="7">
    <source>
        <dbReference type="Pfam" id="PF00155"/>
    </source>
</evidence>
<dbReference type="EMBL" id="JAATWM020000015">
    <property type="protein sequence ID" value="KAF9877089.1"/>
    <property type="molecule type" value="Genomic_DNA"/>
</dbReference>
<gene>
    <name evidence="8" type="ORF">CkaCkLH20_05355</name>
</gene>
<dbReference type="GO" id="GO:0008793">
    <property type="term" value="F:aromatic-amino-acid transaminase activity"/>
    <property type="evidence" value="ECO:0007669"/>
    <property type="project" value="TreeGrafter"/>
</dbReference>
<keyword evidence="5" id="KW-0663">Pyridoxal phosphate</keyword>
<keyword evidence="9" id="KW-1185">Reference proteome</keyword>
<dbReference type="GO" id="GO:0006571">
    <property type="term" value="P:tyrosine biosynthetic process"/>
    <property type="evidence" value="ECO:0007669"/>
    <property type="project" value="TreeGrafter"/>
</dbReference>
<evidence type="ECO:0000313" key="8">
    <source>
        <dbReference type="EMBL" id="KAF9877089.1"/>
    </source>
</evidence>
<dbReference type="InterPro" id="IPR015424">
    <property type="entry name" value="PyrdxlP-dep_Trfase"/>
</dbReference>
<dbReference type="GO" id="GO:0047536">
    <property type="term" value="F:2-aminoadipate transaminase activity"/>
    <property type="evidence" value="ECO:0007669"/>
    <property type="project" value="TreeGrafter"/>
</dbReference>
<evidence type="ECO:0000256" key="2">
    <source>
        <dbReference type="ARBA" id="ARBA00007441"/>
    </source>
</evidence>
<dbReference type="OrthoDB" id="691673at2759"/>
<dbReference type="InterPro" id="IPR015421">
    <property type="entry name" value="PyrdxlP-dep_Trfase_major"/>
</dbReference>
<evidence type="ECO:0000256" key="3">
    <source>
        <dbReference type="ARBA" id="ARBA00022576"/>
    </source>
</evidence>
<protein>
    <submittedName>
        <fullName evidence="8">Aromatic amino acid aminotransferase</fullName>
    </submittedName>
</protein>
<reference evidence="8" key="1">
    <citation type="submission" date="2020-03" db="EMBL/GenBank/DDBJ databases">
        <authorList>
            <person name="He L."/>
        </authorList>
    </citation>
    <scope>NUCLEOTIDE SEQUENCE</scope>
    <source>
        <strain evidence="8">CkLH20</strain>
    </source>
</reference>
<dbReference type="SUPFAM" id="SSF53383">
    <property type="entry name" value="PLP-dependent transferases"/>
    <property type="match status" value="1"/>
</dbReference>
<evidence type="ECO:0000313" key="9">
    <source>
        <dbReference type="Proteomes" id="UP000781932"/>
    </source>
</evidence>
<evidence type="ECO:0000256" key="6">
    <source>
        <dbReference type="SAM" id="MobiDB-lite"/>
    </source>
</evidence>
<evidence type="ECO:0000256" key="4">
    <source>
        <dbReference type="ARBA" id="ARBA00022679"/>
    </source>
</evidence>
<accession>A0A9P6I6W1</accession>
<comment type="caution">
    <text evidence="8">The sequence shown here is derived from an EMBL/GenBank/DDBJ whole genome shotgun (WGS) entry which is preliminary data.</text>
</comment>
<dbReference type="Pfam" id="PF00155">
    <property type="entry name" value="Aminotran_1_2"/>
    <property type="match status" value="1"/>
</dbReference>
<evidence type="ECO:0000256" key="1">
    <source>
        <dbReference type="ARBA" id="ARBA00001933"/>
    </source>
</evidence>
<dbReference type="GO" id="GO:0019878">
    <property type="term" value="P:lysine biosynthetic process via aminoadipic acid"/>
    <property type="evidence" value="ECO:0007669"/>
    <property type="project" value="TreeGrafter"/>
</dbReference>
<dbReference type="Proteomes" id="UP000781932">
    <property type="component" value="Unassembled WGS sequence"/>
</dbReference>
<keyword evidence="3 8" id="KW-0032">Aminotransferase</keyword>